<protein>
    <submittedName>
        <fullName evidence="2">Uncharacterized protein DUF2871</fullName>
    </submittedName>
</protein>
<dbReference type="OrthoDB" id="1644899at2"/>
<dbReference type="Gene3D" id="1.20.210.10">
    <property type="entry name" value="Cytochrome c oxidase-like, subunit I domain"/>
    <property type="match status" value="1"/>
</dbReference>
<keyword evidence="1" id="KW-1133">Transmembrane helix</keyword>
<feature type="transmembrane region" description="Helical" evidence="1">
    <location>
        <begin position="108"/>
        <end position="131"/>
    </location>
</feature>
<proteinExistence type="predicted"/>
<keyword evidence="1" id="KW-0472">Membrane</keyword>
<dbReference type="Proteomes" id="UP000295680">
    <property type="component" value="Unassembled WGS sequence"/>
</dbReference>
<gene>
    <name evidence="2" type="ORF">EV192_102936</name>
</gene>
<evidence type="ECO:0000256" key="1">
    <source>
        <dbReference type="SAM" id="Phobius"/>
    </source>
</evidence>
<evidence type="ECO:0000313" key="3">
    <source>
        <dbReference type="Proteomes" id="UP000295680"/>
    </source>
</evidence>
<comment type="caution">
    <text evidence="2">The sequence shown here is derived from an EMBL/GenBank/DDBJ whole genome shotgun (WGS) entry which is preliminary data.</text>
</comment>
<reference evidence="2 3" key="1">
    <citation type="submission" date="2019-03" db="EMBL/GenBank/DDBJ databases">
        <title>Genomic Encyclopedia of Type Strains, Phase IV (KMG-IV): sequencing the most valuable type-strain genomes for metagenomic binning, comparative biology and taxonomic classification.</title>
        <authorList>
            <person name="Goeker M."/>
        </authorList>
    </citation>
    <scope>NUCLEOTIDE SEQUENCE [LARGE SCALE GENOMIC DNA]</scope>
    <source>
        <strain evidence="2 3">DSM 45934</strain>
    </source>
</reference>
<dbReference type="AlphaFoldDB" id="A0A4R2JUC8"/>
<dbReference type="InterPro" id="IPR021299">
    <property type="entry name" value="DUF2871"/>
</dbReference>
<dbReference type="RefSeq" id="WP_132114827.1">
    <property type="nucleotide sequence ID" value="NZ_SLWS01000002.1"/>
</dbReference>
<dbReference type="EMBL" id="SLWS01000002">
    <property type="protein sequence ID" value="TCO62797.1"/>
    <property type="molecule type" value="Genomic_DNA"/>
</dbReference>
<dbReference type="InterPro" id="IPR036927">
    <property type="entry name" value="Cyt_c_oxase-like_su1_sf"/>
</dbReference>
<feature type="transmembrane region" description="Helical" evidence="1">
    <location>
        <begin position="5"/>
        <end position="22"/>
    </location>
</feature>
<evidence type="ECO:0000313" key="2">
    <source>
        <dbReference type="EMBL" id="TCO62797.1"/>
    </source>
</evidence>
<name>A0A4R2JUC8_9PSEU</name>
<keyword evidence="3" id="KW-1185">Reference proteome</keyword>
<keyword evidence="1" id="KW-0812">Transmembrane</keyword>
<organism evidence="2 3">
    <name type="scientific">Actinocrispum wychmicini</name>
    <dbReference type="NCBI Taxonomy" id="1213861"/>
    <lineage>
        <taxon>Bacteria</taxon>
        <taxon>Bacillati</taxon>
        <taxon>Actinomycetota</taxon>
        <taxon>Actinomycetes</taxon>
        <taxon>Pseudonocardiales</taxon>
        <taxon>Pseudonocardiaceae</taxon>
        <taxon>Actinocrispum</taxon>
    </lineage>
</organism>
<dbReference type="Pfam" id="PF11070">
    <property type="entry name" value="DUF2871"/>
    <property type="match status" value="1"/>
</dbReference>
<feature type="transmembrane region" description="Helical" evidence="1">
    <location>
        <begin position="42"/>
        <end position="62"/>
    </location>
</feature>
<accession>A0A4R2JUC8</accession>
<dbReference type="SUPFAM" id="SSF81442">
    <property type="entry name" value="Cytochrome c oxidase subunit I-like"/>
    <property type="match status" value="1"/>
</dbReference>
<sequence>MKKIYYAAHIYMILGLVGGLYYRELTKLNDFTGDSQLGVVHTHLLALGMLFFLIVLVLEKVFTLTAGKLFSWFFWVYNAGLALTVVMMTLRGSLTVVGTKLSSGADSALSGISGLGHIALTLGLIFFFINLGKVLPASRRAGETAAAKTTE</sequence>
<feature type="transmembrane region" description="Helical" evidence="1">
    <location>
        <begin position="69"/>
        <end position="88"/>
    </location>
</feature>